<evidence type="ECO:0000259" key="2">
    <source>
        <dbReference type="Pfam" id="PF00582"/>
    </source>
</evidence>
<keyword evidence="4" id="KW-1185">Reference proteome</keyword>
<organism evidence="3 4">
    <name type="scientific">Sulfobacillus thermotolerans</name>
    <dbReference type="NCBI Taxonomy" id="338644"/>
    <lineage>
        <taxon>Bacteria</taxon>
        <taxon>Bacillati</taxon>
        <taxon>Bacillota</taxon>
        <taxon>Clostridia</taxon>
        <taxon>Eubacteriales</taxon>
        <taxon>Clostridiales Family XVII. Incertae Sedis</taxon>
        <taxon>Sulfobacillus</taxon>
    </lineage>
</organism>
<reference evidence="3 4" key="1">
    <citation type="journal article" date="2019" name="Sci. Rep.">
        <title>Sulfobacillus thermotolerans: new insights into resistance and metabolic capacities of acidophilic chemolithotrophs.</title>
        <authorList>
            <person name="Panyushkina A.E."/>
            <person name="Babenko V.V."/>
            <person name="Nikitina A.S."/>
            <person name="Selezneva O.V."/>
            <person name="Tsaplina I.A."/>
            <person name="Letarova M.A."/>
            <person name="Kostryukova E.S."/>
            <person name="Letarov A.V."/>
        </authorList>
    </citation>
    <scope>NUCLEOTIDE SEQUENCE [LARGE SCALE GENOMIC DNA]</scope>
    <source>
        <strain evidence="3 4">Kr1</strain>
    </source>
</reference>
<comment type="similarity">
    <text evidence="1">Belongs to the universal stress protein A family.</text>
</comment>
<evidence type="ECO:0000313" key="4">
    <source>
        <dbReference type="Proteomes" id="UP000325292"/>
    </source>
</evidence>
<sequence length="163" mass="17548">MPDLVSCCAVAVDGSDSSMEAVAWACRLTQPNGRIIMVDIQDFTPLYAEMGMTPFSGGPNIDVDQISEDWNRAADSIKETAMRLVTQAGCVGEWHVRTMEPGDGSPAALFAKVAAEHQAELILVGQHHGSTRIEGLFGSFPRWLVAHSHLPVLIVPIPSHASQ</sequence>
<dbReference type="SUPFAM" id="SSF52402">
    <property type="entry name" value="Adenine nucleotide alpha hydrolases-like"/>
    <property type="match status" value="1"/>
</dbReference>
<name>A0ABM6RU69_9FIRM</name>
<dbReference type="PANTHER" id="PTHR31964">
    <property type="entry name" value="ADENINE NUCLEOTIDE ALPHA HYDROLASES-LIKE SUPERFAMILY PROTEIN"/>
    <property type="match status" value="1"/>
</dbReference>
<dbReference type="EMBL" id="CP019454">
    <property type="protein sequence ID" value="AUW94879.1"/>
    <property type="molecule type" value="Genomic_DNA"/>
</dbReference>
<gene>
    <name evidence="3" type="ORF">BXT84_13715</name>
</gene>
<dbReference type="InterPro" id="IPR006015">
    <property type="entry name" value="Universal_stress_UspA"/>
</dbReference>
<protein>
    <recommendedName>
        <fullName evidence="2">UspA domain-containing protein</fullName>
    </recommendedName>
</protein>
<dbReference type="Proteomes" id="UP000325292">
    <property type="component" value="Chromosome"/>
</dbReference>
<dbReference type="InterPro" id="IPR014729">
    <property type="entry name" value="Rossmann-like_a/b/a_fold"/>
</dbReference>
<dbReference type="InterPro" id="IPR006016">
    <property type="entry name" value="UspA"/>
</dbReference>
<evidence type="ECO:0000313" key="3">
    <source>
        <dbReference type="EMBL" id="AUW94879.1"/>
    </source>
</evidence>
<dbReference type="PRINTS" id="PR01438">
    <property type="entry name" value="UNVRSLSTRESS"/>
</dbReference>
<accession>A0ABM6RU69</accession>
<dbReference type="Pfam" id="PF00582">
    <property type="entry name" value="Usp"/>
    <property type="match status" value="1"/>
</dbReference>
<feature type="domain" description="UspA" evidence="2">
    <location>
        <begin position="10"/>
        <end position="156"/>
    </location>
</feature>
<evidence type="ECO:0000256" key="1">
    <source>
        <dbReference type="ARBA" id="ARBA00008791"/>
    </source>
</evidence>
<dbReference type="PANTHER" id="PTHR31964:SF113">
    <property type="entry name" value="USPA DOMAIN-CONTAINING PROTEIN"/>
    <property type="match status" value="1"/>
</dbReference>
<proteinExistence type="inferred from homology"/>
<dbReference type="Gene3D" id="3.40.50.620">
    <property type="entry name" value="HUPs"/>
    <property type="match status" value="1"/>
</dbReference>